<keyword evidence="2" id="KW-0472">Membrane</keyword>
<dbReference type="NCBIfam" id="TIGR01167">
    <property type="entry name" value="LPXTG_anchor"/>
    <property type="match status" value="1"/>
</dbReference>
<keyword evidence="3" id="KW-0732">Signal</keyword>
<dbReference type="InterPro" id="IPR036249">
    <property type="entry name" value="Thioredoxin-like_sf"/>
</dbReference>
<feature type="chain" id="PRO_5026923030" evidence="3">
    <location>
        <begin position="27"/>
        <end position="283"/>
    </location>
</feature>
<dbReference type="CDD" id="cd02947">
    <property type="entry name" value="TRX_family"/>
    <property type="match status" value="1"/>
</dbReference>
<dbReference type="RefSeq" id="WP_164336989.1">
    <property type="nucleotide sequence ID" value="NZ_JAAKFZ010000029.1"/>
</dbReference>
<proteinExistence type="predicted"/>
<reference evidence="4 5" key="1">
    <citation type="submission" date="2020-02" db="EMBL/GenBank/DDBJ databases">
        <title>M-like protein SrM is not crucial to the virulence of a novel isolate of Streptococcus equi subsp. ruminatorum from Macaca mulatta.</title>
        <authorList>
            <person name="Guo G."/>
            <person name="Cheng L."/>
            <person name="Zhang W."/>
        </authorList>
    </citation>
    <scope>NUCLEOTIDE SEQUENCE [LARGE SCALE GENOMIC DNA]</scope>
    <source>
        <strain evidence="4 5">FJ1804</strain>
    </source>
</reference>
<dbReference type="AlphaFoldDB" id="A0A6M1L1I0"/>
<accession>A0A6M1L1I0</accession>
<evidence type="ECO:0000313" key="5">
    <source>
        <dbReference type="Proteomes" id="UP000479499"/>
    </source>
</evidence>
<dbReference type="Gene3D" id="3.40.30.10">
    <property type="entry name" value="Glutaredoxin"/>
    <property type="match status" value="1"/>
</dbReference>
<evidence type="ECO:0000313" key="4">
    <source>
        <dbReference type="EMBL" id="NGL84884.1"/>
    </source>
</evidence>
<feature type="signal peptide" evidence="3">
    <location>
        <begin position="1"/>
        <end position="26"/>
    </location>
</feature>
<feature type="region of interest" description="Disordered" evidence="1">
    <location>
        <begin position="36"/>
        <end position="55"/>
    </location>
</feature>
<sequence length="283" mass="31503">MKNKLLKSLLLSSAIFATFGTSLVFAENSEARLSDIPPSTLATEAPSAAESTTDPIPTERSIAKVAEEESAEVTLEEYLENVADFEDVNIEEVRQAFTEDHLEHILYFGRGTCYHCRQLSPELKEFNTLIDGKVEYYDVDREDFDPSAQEFLFKTVGIPGTPTILYLKNGQPVAGWAGGGVTAQQLYNYFYFEKRPESPTKEDNKQAESTENITIEMTAFNSSEQLQEQANLKNIGATQVLITKAKTFPKTGEQDSAKLFQLGMVCLIASALLIVNRIKMTSR</sequence>
<feature type="compositionally biased region" description="Low complexity" evidence="1">
    <location>
        <begin position="37"/>
        <end position="53"/>
    </location>
</feature>
<dbReference type="EMBL" id="JAAKFZ010000029">
    <property type="protein sequence ID" value="NGL84884.1"/>
    <property type="molecule type" value="Genomic_DNA"/>
</dbReference>
<evidence type="ECO:0000256" key="2">
    <source>
        <dbReference type="SAM" id="Phobius"/>
    </source>
</evidence>
<name>A0A6M1L1I0_9STRE</name>
<evidence type="ECO:0000256" key="1">
    <source>
        <dbReference type="SAM" id="MobiDB-lite"/>
    </source>
</evidence>
<keyword evidence="2" id="KW-1133">Transmembrane helix</keyword>
<dbReference type="Pfam" id="PF20207">
    <property type="entry name" value="DUF6568"/>
    <property type="match status" value="1"/>
</dbReference>
<dbReference type="Proteomes" id="UP000479499">
    <property type="component" value="Unassembled WGS sequence"/>
</dbReference>
<evidence type="ECO:0000256" key="3">
    <source>
        <dbReference type="SAM" id="SignalP"/>
    </source>
</evidence>
<keyword evidence="2" id="KW-0812">Transmembrane</keyword>
<dbReference type="InterPro" id="IPR046698">
    <property type="entry name" value="PedC-like"/>
</dbReference>
<gene>
    <name evidence="4" type="ORF">G5B50_08930</name>
</gene>
<organism evidence="4 5">
    <name type="scientific">Streptococcus equi subsp. ruminatorum</name>
    <dbReference type="NCBI Taxonomy" id="254358"/>
    <lineage>
        <taxon>Bacteria</taxon>
        <taxon>Bacillati</taxon>
        <taxon>Bacillota</taxon>
        <taxon>Bacilli</taxon>
        <taxon>Lactobacillales</taxon>
        <taxon>Streptococcaceae</taxon>
        <taxon>Streptococcus</taxon>
    </lineage>
</organism>
<protein>
    <submittedName>
        <fullName evidence="4">LPXTG cell wall anchor domain-containing protein</fullName>
    </submittedName>
</protein>
<comment type="caution">
    <text evidence="4">The sequence shown here is derived from an EMBL/GenBank/DDBJ whole genome shotgun (WGS) entry which is preliminary data.</text>
</comment>
<dbReference type="SUPFAM" id="SSF52833">
    <property type="entry name" value="Thioredoxin-like"/>
    <property type="match status" value="1"/>
</dbReference>
<feature type="transmembrane region" description="Helical" evidence="2">
    <location>
        <begin position="259"/>
        <end position="278"/>
    </location>
</feature>